<evidence type="ECO:0000259" key="4">
    <source>
        <dbReference type="Pfam" id="PF08240"/>
    </source>
</evidence>
<organism evidence="5 6">
    <name type="scientific">Rhodococcoides kyotonense</name>
    <dbReference type="NCBI Taxonomy" id="398843"/>
    <lineage>
        <taxon>Bacteria</taxon>
        <taxon>Bacillati</taxon>
        <taxon>Actinomycetota</taxon>
        <taxon>Actinomycetes</taxon>
        <taxon>Mycobacteriales</taxon>
        <taxon>Nocardiaceae</taxon>
        <taxon>Rhodococcoides</taxon>
    </lineage>
</organism>
<dbReference type="InterPro" id="IPR036291">
    <property type="entry name" value="NAD(P)-bd_dom_sf"/>
</dbReference>
<comment type="cofactor">
    <cofactor evidence="1">
        <name>Zn(2+)</name>
        <dbReference type="ChEBI" id="CHEBI:29105"/>
    </cofactor>
</comment>
<dbReference type="InterPro" id="IPR013149">
    <property type="entry name" value="ADH-like_C"/>
</dbReference>
<dbReference type="PANTHER" id="PTHR43401:SF2">
    <property type="entry name" value="L-THREONINE 3-DEHYDROGENASE"/>
    <property type="match status" value="1"/>
</dbReference>
<dbReference type="AlphaFoldDB" id="A0A239LFL1"/>
<evidence type="ECO:0000256" key="1">
    <source>
        <dbReference type="ARBA" id="ARBA00001947"/>
    </source>
</evidence>
<proteinExistence type="predicted"/>
<evidence type="ECO:0000256" key="2">
    <source>
        <dbReference type="ARBA" id="ARBA00023002"/>
    </source>
</evidence>
<dbReference type="EMBL" id="FZOW01000013">
    <property type="protein sequence ID" value="SNT29437.1"/>
    <property type="molecule type" value="Genomic_DNA"/>
</dbReference>
<sequence>MTATTLAAVTVGYGEPIELREVPLPDELEPGALLVEMLASSICGTDVHGWKGHLTIPAALPSIQGHEMVGRITGFGDGPQTDSFGEPLEIGDRVIWSHASCGHCPACMTRRDSALCENPRMYGYANVDAYPYVLGGFSTHAYVLPNSGRVKVPDAVPDELASVAACAVRSAANAVEKLGAVAPGACILVQGAGPVGLFATAMLSLTPARHLIVVGGPDSRLEMAREFGATSVVSIDEFPTTEARRDEILRITGGVRPDLLVEMSGGPTAFAEGLDIAAKGARYVLMGQVSATESSVVASRITMKNLEVVGAFSGSIAYYKQALDFLALTGERFGFDRMISGRFALADINDAIAGMIDMTQTKPVIRFH</sequence>
<feature type="domain" description="Alcohol dehydrogenase-like N-terminal" evidence="4">
    <location>
        <begin position="30"/>
        <end position="154"/>
    </location>
</feature>
<accession>A0A239LFL1</accession>
<dbReference type="RefSeq" id="WP_176444402.1">
    <property type="nucleotide sequence ID" value="NZ_FZOW01000013.1"/>
</dbReference>
<dbReference type="CDD" id="cd08231">
    <property type="entry name" value="MDR_TM0436_like"/>
    <property type="match status" value="1"/>
</dbReference>
<dbReference type="SUPFAM" id="SSF51735">
    <property type="entry name" value="NAD(P)-binding Rossmann-fold domains"/>
    <property type="match status" value="1"/>
</dbReference>
<dbReference type="InterPro" id="IPR011032">
    <property type="entry name" value="GroES-like_sf"/>
</dbReference>
<reference evidence="6" key="1">
    <citation type="submission" date="2017-06" db="EMBL/GenBank/DDBJ databases">
        <authorList>
            <person name="Varghese N."/>
            <person name="Submissions S."/>
        </authorList>
    </citation>
    <scope>NUCLEOTIDE SEQUENCE [LARGE SCALE GENOMIC DNA]</scope>
    <source>
        <strain evidence="6">JCM 23211</strain>
    </source>
</reference>
<dbReference type="Pfam" id="PF08240">
    <property type="entry name" value="ADH_N"/>
    <property type="match status" value="1"/>
</dbReference>
<dbReference type="InterPro" id="IPR050129">
    <property type="entry name" value="Zn_alcohol_dh"/>
</dbReference>
<evidence type="ECO:0000313" key="5">
    <source>
        <dbReference type="EMBL" id="SNT29437.1"/>
    </source>
</evidence>
<feature type="domain" description="Alcohol dehydrogenase-like C-terminal" evidence="3">
    <location>
        <begin position="194"/>
        <end position="327"/>
    </location>
</feature>
<protein>
    <submittedName>
        <fullName evidence="5">Threonine dehydrogenase</fullName>
    </submittedName>
</protein>
<dbReference type="InterPro" id="IPR013154">
    <property type="entry name" value="ADH-like_N"/>
</dbReference>
<dbReference type="Pfam" id="PF00107">
    <property type="entry name" value="ADH_zinc_N"/>
    <property type="match status" value="1"/>
</dbReference>
<evidence type="ECO:0000259" key="3">
    <source>
        <dbReference type="Pfam" id="PF00107"/>
    </source>
</evidence>
<dbReference type="Proteomes" id="UP000198327">
    <property type="component" value="Unassembled WGS sequence"/>
</dbReference>
<dbReference type="Gene3D" id="3.40.50.720">
    <property type="entry name" value="NAD(P)-binding Rossmann-like Domain"/>
    <property type="match status" value="1"/>
</dbReference>
<gene>
    <name evidence="5" type="ORF">SAMN05421642_11335</name>
</gene>
<keyword evidence="2" id="KW-0560">Oxidoreductase</keyword>
<evidence type="ECO:0000313" key="6">
    <source>
        <dbReference type="Proteomes" id="UP000198327"/>
    </source>
</evidence>
<dbReference type="Gene3D" id="3.90.180.10">
    <property type="entry name" value="Medium-chain alcohol dehydrogenases, catalytic domain"/>
    <property type="match status" value="1"/>
</dbReference>
<dbReference type="GO" id="GO:0016491">
    <property type="term" value="F:oxidoreductase activity"/>
    <property type="evidence" value="ECO:0007669"/>
    <property type="project" value="UniProtKB-KW"/>
</dbReference>
<keyword evidence="6" id="KW-1185">Reference proteome</keyword>
<dbReference type="PANTHER" id="PTHR43401">
    <property type="entry name" value="L-THREONINE 3-DEHYDROGENASE"/>
    <property type="match status" value="1"/>
</dbReference>
<name>A0A239LFL1_9NOCA</name>
<dbReference type="SUPFAM" id="SSF50129">
    <property type="entry name" value="GroES-like"/>
    <property type="match status" value="1"/>
</dbReference>